<dbReference type="PANTHER" id="PTHR15175">
    <property type="entry name" value="NEUTROPHIL CYTOSOLIC FACTOR 2, NEUTROPHIL NADPH OXIDASE FACTOR 2"/>
    <property type="match status" value="1"/>
</dbReference>
<keyword evidence="4" id="KW-1185">Reference proteome</keyword>
<feature type="region of interest" description="Disordered" evidence="1">
    <location>
        <begin position="285"/>
        <end position="325"/>
    </location>
</feature>
<comment type="caution">
    <text evidence="3">The sequence shown here is derived from an EMBL/GenBank/DDBJ whole genome shotgun (WGS) entry which is preliminary data.</text>
</comment>
<sequence length="736" mass="81414">MVESISASRCWKDAAFAYSSGKHELALSFFQQQQGDSSALLLSRAFVLSSLGMHAKSVKIAAQVIARADDLTPMALYHKGITNVKLGRVAEAVVDLTKIVGFVQAPSTKINIQGLSFPWALHICDVLFNLALVLFQIGQIEYSGSMLEAAMHSIETVPQQNAVARVIVYGFQDAKLFEIPPNLLFAPPHNIYELHFERPSQRAKLHSPYNTDHSTPSQTEMSDDSNASADTLIAITSCLEYDLFARDENDTLSIVFSDRSEFDEALDVLSVYRHSIAQLSLDNHRWSSSQNDDTKDRHSSVSISLRQENSQPHHTKAYPSSLEPNNPKIFNPSATVATNSSPPLAIPPRAQSRIYGHSLGKSSQLHNTTHSGSMGRHHLHSTGIPSVETQSRNHSLSPTPRSKIIPSTSALGGFEHYRHGNSPTTRTNSTLHNEQTYQGNLVDNHHLSLSSVPAAHLADSDFQGELYVMMGDYGAWILRWCIVRGSQLFITTSKHRPTVLTTISLNAIQIEPNPERSHSRSGYSFHISYASGHQMLTLCLSTEALPLLLRWITFLLKASQGIQHRPMPLVPIQNRRLELGRVPLMEHHNYQKVNTKPLSVHETLHNTLTHWQEARADRKRTVSVPTETTIPLLESLGMLAPPIPAIIATQKTRPVAGPKNPARRTSHRRSGSDVSVKPNSILRETAAAMYTTSRSDCAQSSHRVPGSVTLALSNVDSMNELDPHSTTLSILEMLEL</sequence>
<dbReference type="InterPro" id="IPR001849">
    <property type="entry name" value="PH_domain"/>
</dbReference>
<dbReference type="Gene3D" id="2.30.29.30">
    <property type="entry name" value="Pleckstrin-homology domain (PH domain)/Phosphotyrosine-binding domain (PTB)"/>
    <property type="match status" value="1"/>
</dbReference>
<dbReference type="SUPFAM" id="SSF48452">
    <property type="entry name" value="TPR-like"/>
    <property type="match status" value="1"/>
</dbReference>
<name>A0ABQ8FFX7_9FUNG</name>
<evidence type="ECO:0000259" key="2">
    <source>
        <dbReference type="PROSITE" id="PS50003"/>
    </source>
</evidence>
<feature type="domain" description="PH" evidence="2">
    <location>
        <begin position="459"/>
        <end position="560"/>
    </location>
</feature>
<evidence type="ECO:0000256" key="1">
    <source>
        <dbReference type="SAM" id="MobiDB-lite"/>
    </source>
</evidence>
<feature type="compositionally biased region" description="Polar residues" evidence="1">
    <location>
        <begin position="300"/>
        <end position="312"/>
    </location>
</feature>
<feature type="region of interest" description="Disordered" evidence="1">
    <location>
        <begin position="361"/>
        <end position="407"/>
    </location>
</feature>
<gene>
    <name evidence="3" type="ORF">BASA50_004279</name>
</gene>
<feature type="compositionally biased region" description="Polar residues" evidence="1">
    <location>
        <begin position="208"/>
        <end position="225"/>
    </location>
</feature>
<dbReference type="SUPFAM" id="SSF50729">
    <property type="entry name" value="PH domain-like"/>
    <property type="match status" value="1"/>
</dbReference>
<proteinExistence type="predicted"/>
<organism evidence="3 4">
    <name type="scientific">Batrachochytrium salamandrivorans</name>
    <dbReference type="NCBI Taxonomy" id="1357716"/>
    <lineage>
        <taxon>Eukaryota</taxon>
        <taxon>Fungi</taxon>
        <taxon>Fungi incertae sedis</taxon>
        <taxon>Chytridiomycota</taxon>
        <taxon>Chytridiomycota incertae sedis</taxon>
        <taxon>Chytridiomycetes</taxon>
        <taxon>Rhizophydiales</taxon>
        <taxon>Rhizophydiales incertae sedis</taxon>
        <taxon>Batrachochytrium</taxon>
    </lineage>
</organism>
<dbReference type="InterPro" id="IPR011993">
    <property type="entry name" value="PH-like_dom_sf"/>
</dbReference>
<dbReference type="InterPro" id="IPR051864">
    <property type="entry name" value="NCF2_NOXA1"/>
</dbReference>
<dbReference type="PROSITE" id="PS50003">
    <property type="entry name" value="PH_DOMAIN"/>
    <property type="match status" value="1"/>
</dbReference>
<dbReference type="InterPro" id="IPR011990">
    <property type="entry name" value="TPR-like_helical_dom_sf"/>
</dbReference>
<dbReference type="Gene3D" id="1.25.40.10">
    <property type="entry name" value="Tetratricopeptide repeat domain"/>
    <property type="match status" value="1"/>
</dbReference>
<dbReference type="SMART" id="SM00233">
    <property type="entry name" value="PH"/>
    <property type="match status" value="1"/>
</dbReference>
<feature type="compositionally biased region" description="Polar residues" evidence="1">
    <location>
        <begin position="361"/>
        <end position="372"/>
    </location>
</feature>
<reference evidence="3 4" key="1">
    <citation type="submission" date="2021-02" db="EMBL/GenBank/DDBJ databases">
        <title>Variation within the Batrachochytrium salamandrivorans European outbreak.</title>
        <authorList>
            <person name="Kelly M."/>
            <person name="Pasmans F."/>
            <person name="Shea T.P."/>
            <person name="Munoz J.F."/>
            <person name="Carranza S."/>
            <person name="Cuomo C.A."/>
            <person name="Martel A."/>
        </authorList>
    </citation>
    <scope>NUCLEOTIDE SEQUENCE [LARGE SCALE GENOMIC DNA]</scope>
    <source>
        <strain evidence="3 4">AMFP18/2</strain>
    </source>
</reference>
<accession>A0ABQ8FFX7</accession>
<dbReference type="Proteomes" id="UP001648503">
    <property type="component" value="Unassembled WGS sequence"/>
</dbReference>
<protein>
    <recommendedName>
        <fullName evidence="2">PH domain-containing protein</fullName>
    </recommendedName>
</protein>
<feature type="compositionally biased region" description="Polar residues" evidence="1">
    <location>
        <begin position="383"/>
        <end position="407"/>
    </location>
</feature>
<feature type="region of interest" description="Disordered" evidence="1">
    <location>
        <begin position="203"/>
        <end position="225"/>
    </location>
</feature>
<dbReference type="EMBL" id="JAFCIX010000136">
    <property type="protein sequence ID" value="KAH6597674.1"/>
    <property type="molecule type" value="Genomic_DNA"/>
</dbReference>
<evidence type="ECO:0000313" key="4">
    <source>
        <dbReference type="Proteomes" id="UP001648503"/>
    </source>
</evidence>
<dbReference type="PANTHER" id="PTHR15175:SF0">
    <property type="entry name" value="SH3 DOMAIN-CONTAINING PROTEIN C23A1.17"/>
    <property type="match status" value="1"/>
</dbReference>
<feature type="region of interest" description="Disordered" evidence="1">
    <location>
        <begin position="650"/>
        <end position="679"/>
    </location>
</feature>
<evidence type="ECO:0000313" key="3">
    <source>
        <dbReference type="EMBL" id="KAH6597674.1"/>
    </source>
</evidence>